<evidence type="ECO:0000256" key="3">
    <source>
        <dbReference type="ARBA" id="ARBA00012739"/>
    </source>
</evidence>
<comment type="caution">
    <text evidence="12">The sequence shown here is derived from an EMBL/GenBank/DDBJ whole genome shotgun (WGS) entry which is preliminary data.</text>
</comment>
<dbReference type="EMBL" id="BAABBO010000016">
    <property type="protein sequence ID" value="GAA3973038.1"/>
    <property type="molecule type" value="Genomic_DNA"/>
</dbReference>
<evidence type="ECO:0000256" key="5">
    <source>
        <dbReference type="ARBA" id="ARBA00022598"/>
    </source>
</evidence>
<sequence>MFPDTIQSALKGLRNGEFSIKELVTEFATRARDAQPELNAYITIATEDQLEQQTTYARDLALKDAPLDLAGIPLAIKDLFCTELMPTTCGSKMLENYVSPFESTASSRLLQTGAVFLGKTNMDEFAMGSSNENSFFGPVRNPWHKEHVPGGSSGGSAAAVAAGLCLGALGTDTGGSIRQPAAYCGITGLKPTYGRTSRYGMVAYASSLDQAGPMTRTAYDAALMLTAIAGPDDRDSTSSAEPVADYLKDINKPLQGLRVGLPKEYFEALGEGPVLNAIMEAKKALEQQGVTFVDVSLPHSNLALSAYYIIAPAEASTNLSRFDGVRFGHRCNSARDLADLYARSRSEGFGAEVQRRILIGTFALSAGYQDAFYKQAQRVRRLVKNDFIDALDQVDLLLAPVTLGAAFRLGEKTDDPVSMYKEDLFTIPVSLAGLPAISVPCGTADASGTSLPLGMQLIGNYFDEARLLNVAHQWQQLTDWHSRTPPSSAREMK</sequence>
<name>A0ABP7PXF8_9GAMM</name>
<comment type="catalytic activity">
    <reaction evidence="9 10">
        <text>L-glutamyl-tRNA(Gln) + L-glutamine + ATP + H2O = L-glutaminyl-tRNA(Gln) + L-glutamate + ADP + phosphate + H(+)</text>
        <dbReference type="Rhea" id="RHEA:17521"/>
        <dbReference type="Rhea" id="RHEA-COMP:9681"/>
        <dbReference type="Rhea" id="RHEA-COMP:9684"/>
        <dbReference type="ChEBI" id="CHEBI:15377"/>
        <dbReference type="ChEBI" id="CHEBI:15378"/>
        <dbReference type="ChEBI" id="CHEBI:29985"/>
        <dbReference type="ChEBI" id="CHEBI:30616"/>
        <dbReference type="ChEBI" id="CHEBI:43474"/>
        <dbReference type="ChEBI" id="CHEBI:58359"/>
        <dbReference type="ChEBI" id="CHEBI:78520"/>
        <dbReference type="ChEBI" id="CHEBI:78521"/>
        <dbReference type="ChEBI" id="CHEBI:456216"/>
        <dbReference type="EC" id="6.3.5.7"/>
    </reaction>
</comment>
<accession>A0ABP7PXF8</accession>
<gene>
    <name evidence="10 12" type="primary">gatA</name>
    <name evidence="12" type="ORF">GCM10022278_32880</name>
</gene>
<feature type="active site" description="Charge relay system" evidence="10">
    <location>
        <position position="77"/>
    </location>
</feature>
<dbReference type="SUPFAM" id="SSF75304">
    <property type="entry name" value="Amidase signature (AS) enzymes"/>
    <property type="match status" value="1"/>
</dbReference>
<evidence type="ECO:0000256" key="10">
    <source>
        <dbReference type="HAMAP-Rule" id="MF_00120"/>
    </source>
</evidence>
<keyword evidence="13" id="KW-1185">Reference proteome</keyword>
<evidence type="ECO:0000256" key="2">
    <source>
        <dbReference type="ARBA" id="ARBA00011123"/>
    </source>
</evidence>
<dbReference type="PANTHER" id="PTHR11895">
    <property type="entry name" value="TRANSAMIDASE"/>
    <property type="match status" value="1"/>
</dbReference>
<proteinExistence type="inferred from homology"/>
<comment type="subunit">
    <text evidence="2 10">Heterotrimer of A, B and C subunits.</text>
</comment>
<dbReference type="EC" id="6.3.5.7" evidence="3 10"/>
<feature type="active site" description="Acyl-ester intermediate" evidence="10">
    <location>
        <position position="176"/>
    </location>
</feature>
<dbReference type="PROSITE" id="PS00571">
    <property type="entry name" value="AMIDASES"/>
    <property type="match status" value="1"/>
</dbReference>
<evidence type="ECO:0000256" key="6">
    <source>
        <dbReference type="ARBA" id="ARBA00022741"/>
    </source>
</evidence>
<feature type="active site" description="Charge relay system" evidence="10">
    <location>
        <position position="152"/>
    </location>
</feature>
<keyword evidence="5 10" id="KW-0436">Ligase</keyword>
<evidence type="ECO:0000256" key="8">
    <source>
        <dbReference type="ARBA" id="ARBA00022917"/>
    </source>
</evidence>
<evidence type="ECO:0000256" key="7">
    <source>
        <dbReference type="ARBA" id="ARBA00022840"/>
    </source>
</evidence>
<dbReference type="RefSeq" id="WP_344808401.1">
    <property type="nucleotide sequence ID" value="NZ_BAABBO010000016.1"/>
</dbReference>
<dbReference type="Proteomes" id="UP001501337">
    <property type="component" value="Unassembled WGS sequence"/>
</dbReference>
<dbReference type="InterPro" id="IPR036928">
    <property type="entry name" value="AS_sf"/>
</dbReference>
<evidence type="ECO:0000256" key="9">
    <source>
        <dbReference type="ARBA" id="ARBA00047407"/>
    </source>
</evidence>
<comment type="similarity">
    <text evidence="1 10">Belongs to the amidase family. GatA subfamily.</text>
</comment>
<dbReference type="InterPro" id="IPR023631">
    <property type="entry name" value="Amidase_dom"/>
</dbReference>
<dbReference type="HAMAP" id="MF_00120">
    <property type="entry name" value="GatA"/>
    <property type="match status" value="1"/>
</dbReference>
<dbReference type="InterPro" id="IPR004412">
    <property type="entry name" value="GatA"/>
</dbReference>
<evidence type="ECO:0000313" key="12">
    <source>
        <dbReference type="EMBL" id="GAA3973038.1"/>
    </source>
</evidence>
<dbReference type="InterPro" id="IPR020556">
    <property type="entry name" value="Amidase_CS"/>
</dbReference>
<dbReference type="PANTHER" id="PTHR11895:SF151">
    <property type="entry name" value="GLUTAMYL-TRNA(GLN) AMIDOTRANSFERASE SUBUNIT A"/>
    <property type="match status" value="1"/>
</dbReference>
<dbReference type="NCBIfam" id="TIGR00132">
    <property type="entry name" value="gatA"/>
    <property type="match status" value="1"/>
</dbReference>
<organism evidence="12 13">
    <name type="scientific">Allohahella marinimesophila</name>
    <dbReference type="NCBI Taxonomy" id="1054972"/>
    <lineage>
        <taxon>Bacteria</taxon>
        <taxon>Pseudomonadati</taxon>
        <taxon>Pseudomonadota</taxon>
        <taxon>Gammaproteobacteria</taxon>
        <taxon>Oceanospirillales</taxon>
        <taxon>Hahellaceae</taxon>
        <taxon>Allohahella</taxon>
    </lineage>
</organism>
<dbReference type="InterPro" id="IPR000120">
    <property type="entry name" value="Amidase"/>
</dbReference>
<dbReference type="Gene3D" id="3.90.1300.10">
    <property type="entry name" value="Amidase signature (AS) domain"/>
    <property type="match status" value="1"/>
</dbReference>
<protein>
    <recommendedName>
        <fullName evidence="4 10">Glutamyl-tRNA(Gln) amidotransferase subunit A</fullName>
        <shortName evidence="10">Glu-ADT subunit A</shortName>
        <ecNumber evidence="3 10">6.3.5.7</ecNumber>
    </recommendedName>
</protein>
<evidence type="ECO:0000259" key="11">
    <source>
        <dbReference type="Pfam" id="PF01425"/>
    </source>
</evidence>
<reference evidence="13" key="1">
    <citation type="journal article" date="2019" name="Int. J. Syst. Evol. Microbiol.">
        <title>The Global Catalogue of Microorganisms (GCM) 10K type strain sequencing project: providing services to taxonomists for standard genome sequencing and annotation.</title>
        <authorList>
            <consortium name="The Broad Institute Genomics Platform"/>
            <consortium name="The Broad Institute Genome Sequencing Center for Infectious Disease"/>
            <person name="Wu L."/>
            <person name="Ma J."/>
        </authorList>
    </citation>
    <scope>NUCLEOTIDE SEQUENCE [LARGE SCALE GENOMIC DNA]</scope>
    <source>
        <strain evidence="13">JCM 17555</strain>
    </source>
</reference>
<evidence type="ECO:0000256" key="1">
    <source>
        <dbReference type="ARBA" id="ARBA00008069"/>
    </source>
</evidence>
<keyword evidence="6 10" id="KW-0547">Nucleotide-binding</keyword>
<keyword evidence="8 10" id="KW-0648">Protein biosynthesis</keyword>
<feature type="domain" description="Amidase" evidence="11">
    <location>
        <begin position="22"/>
        <end position="468"/>
    </location>
</feature>
<evidence type="ECO:0000313" key="13">
    <source>
        <dbReference type="Proteomes" id="UP001501337"/>
    </source>
</evidence>
<comment type="function">
    <text evidence="10">Allows the formation of correctly charged Gln-tRNA(Gln) through the transamidation of misacylated Glu-tRNA(Gln) in organisms which lack glutaminyl-tRNA synthetase. The reaction takes place in the presence of glutamine and ATP through an activated gamma-phospho-Glu-tRNA(Gln).</text>
</comment>
<evidence type="ECO:0000256" key="4">
    <source>
        <dbReference type="ARBA" id="ARBA00014428"/>
    </source>
</evidence>
<dbReference type="Pfam" id="PF01425">
    <property type="entry name" value="Amidase"/>
    <property type="match status" value="1"/>
</dbReference>
<keyword evidence="7 10" id="KW-0067">ATP-binding</keyword>